<gene>
    <name evidence="7" type="ORF">MKW98_013221</name>
</gene>
<evidence type="ECO:0000256" key="5">
    <source>
        <dbReference type="SAM" id="Phobius"/>
    </source>
</evidence>
<evidence type="ECO:0000256" key="4">
    <source>
        <dbReference type="ARBA" id="ARBA00023136"/>
    </source>
</evidence>
<dbReference type="Proteomes" id="UP001202328">
    <property type="component" value="Unassembled WGS sequence"/>
</dbReference>
<dbReference type="Pfam" id="PF03168">
    <property type="entry name" value="LEA_2"/>
    <property type="match status" value="1"/>
</dbReference>
<comment type="caution">
    <text evidence="7">The sequence shown here is derived from an EMBL/GenBank/DDBJ whole genome shotgun (WGS) entry which is preliminary data.</text>
</comment>
<comment type="subcellular location">
    <subcellularLocation>
        <location evidence="1">Membrane</location>
        <topology evidence="1">Single-pass membrane protein</topology>
    </subcellularLocation>
</comment>
<evidence type="ECO:0000259" key="6">
    <source>
        <dbReference type="Pfam" id="PF03168"/>
    </source>
</evidence>
<dbReference type="AlphaFoldDB" id="A0AAD4XDV0"/>
<evidence type="ECO:0000256" key="3">
    <source>
        <dbReference type="ARBA" id="ARBA00022989"/>
    </source>
</evidence>
<protein>
    <recommendedName>
        <fullName evidence="6">Late embryogenesis abundant protein LEA-2 subgroup domain-containing protein</fullName>
    </recommendedName>
</protein>
<evidence type="ECO:0000256" key="2">
    <source>
        <dbReference type="ARBA" id="ARBA00022692"/>
    </source>
</evidence>
<feature type="domain" description="Late embryogenesis abundant protein LEA-2 subgroup" evidence="6">
    <location>
        <begin position="91"/>
        <end position="173"/>
    </location>
</feature>
<evidence type="ECO:0000313" key="8">
    <source>
        <dbReference type="Proteomes" id="UP001202328"/>
    </source>
</evidence>
<name>A0AAD4XDV0_9MAGN</name>
<organism evidence="7 8">
    <name type="scientific">Papaver atlanticum</name>
    <dbReference type="NCBI Taxonomy" id="357466"/>
    <lineage>
        <taxon>Eukaryota</taxon>
        <taxon>Viridiplantae</taxon>
        <taxon>Streptophyta</taxon>
        <taxon>Embryophyta</taxon>
        <taxon>Tracheophyta</taxon>
        <taxon>Spermatophyta</taxon>
        <taxon>Magnoliopsida</taxon>
        <taxon>Ranunculales</taxon>
        <taxon>Papaveraceae</taxon>
        <taxon>Papaveroideae</taxon>
        <taxon>Papaver</taxon>
    </lineage>
</organism>
<keyword evidence="2 5" id="KW-0812">Transmembrane</keyword>
<accession>A0AAD4XDV0</accession>
<reference evidence="7" key="1">
    <citation type="submission" date="2022-04" db="EMBL/GenBank/DDBJ databases">
        <title>A functionally conserved STORR gene fusion in Papaver species that diverged 16.8 million years ago.</title>
        <authorList>
            <person name="Catania T."/>
        </authorList>
    </citation>
    <scope>NUCLEOTIDE SEQUENCE</scope>
    <source>
        <strain evidence="7">S-188037</strain>
    </source>
</reference>
<keyword evidence="3 5" id="KW-1133">Transmembrane helix</keyword>
<keyword evidence="8" id="KW-1185">Reference proteome</keyword>
<sequence length="210" mass="23918">MHSHRHDLKLPNQRRTKPTTWFIAFFCAVLWVMIILGGLIVLIVYLVFRPKNPRFDIPNATLNAIYLDTNAQLTSDGSLLNSDVTILTNFTNPNQKVKIDYSYMVIELYYMNTLIATTSVNPFSAGKAESKLLGIHFVTSQVKLSSDEIQQIRKEVGNNTVKFDVQGKFRTRSNFGSLIRYSYWLHGRCTIVLAGPPYGTLISHKCITKR</sequence>
<proteinExistence type="predicted"/>
<dbReference type="GO" id="GO:0005886">
    <property type="term" value="C:plasma membrane"/>
    <property type="evidence" value="ECO:0007669"/>
    <property type="project" value="TreeGrafter"/>
</dbReference>
<feature type="transmembrane region" description="Helical" evidence="5">
    <location>
        <begin position="21"/>
        <end position="48"/>
    </location>
</feature>
<dbReference type="PANTHER" id="PTHR31234">
    <property type="entry name" value="LATE EMBRYOGENESIS ABUNDANT (LEA) HYDROXYPROLINE-RICH GLYCOPROTEIN FAMILY"/>
    <property type="match status" value="1"/>
</dbReference>
<keyword evidence="4 5" id="KW-0472">Membrane</keyword>
<evidence type="ECO:0000313" key="7">
    <source>
        <dbReference type="EMBL" id="KAI3905423.1"/>
    </source>
</evidence>
<evidence type="ECO:0000256" key="1">
    <source>
        <dbReference type="ARBA" id="ARBA00004167"/>
    </source>
</evidence>
<dbReference type="EMBL" id="JAJJMB010010985">
    <property type="protein sequence ID" value="KAI3905423.1"/>
    <property type="molecule type" value="Genomic_DNA"/>
</dbReference>
<dbReference type="InterPro" id="IPR004864">
    <property type="entry name" value="LEA_2"/>
</dbReference>
<dbReference type="InterPro" id="IPR044839">
    <property type="entry name" value="NDR1-like"/>
</dbReference>
<dbReference type="PANTHER" id="PTHR31234:SF42">
    <property type="entry name" value="LATE EMBRYOGENESIS ABUNDANT (LEA) HYDROXYPROLINE-RICH GLYCOPROTEIN FAMILY"/>
    <property type="match status" value="1"/>
</dbReference>
<dbReference type="GO" id="GO:0098542">
    <property type="term" value="P:defense response to other organism"/>
    <property type="evidence" value="ECO:0007669"/>
    <property type="project" value="InterPro"/>
</dbReference>